<protein>
    <recommendedName>
        <fullName evidence="3">NAD-dependent epimerase/dehydratase domain-containing protein</fullName>
    </recommendedName>
</protein>
<sequence length="151" mass="17550">NEYHKADMRSFCVKAFEQINATGKVRLFKSYKAEYADGEQMRDFLYVKDAVDMTLFFLDNPQLSGLFNIGTGKARTWNDLVKAVFAAMGKKPKIEYIEMPDSIRNQYQYFTEADITKLRKAGYNKKTTSLEDAIKDYVQNYLQKDEYLTGI</sequence>
<gene>
    <name evidence="4" type="ORF">S01H1_46333</name>
</gene>
<organism evidence="4">
    <name type="scientific">marine sediment metagenome</name>
    <dbReference type="NCBI Taxonomy" id="412755"/>
    <lineage>
        <taxon>unclassified sequences</taxon>
        <taxon>metagenomes</taxon>
        <taxon>ecological metagenomes</taxon>
    </lineage>
</organism>
<dbReference type="Gene3D" id="3.90.25.10">
    <property type="entry name" value="UDP-galactose 4-epimerase, domain 1"/>
    <property type="match status" value="1"/>
</dbReference>
<dbReference type="PANTHER" id="PTHR43103">
    <property type="entry name" value="NUCLEOSIDE-DIPHOSPHATE-SUGAR EPIMERASE"/>
    <property type="match status" value="1"/>
</dbReference>
<accession>X0V6X0</accession>
<evidence type="ECO:0000313" key="4">
    <source>
        <dbReference type="EMBL" id="GAG07112.1"/>
    </source>
</evidence>
<dbReference type="PANTHER" id="PTHR43103:SF3">
    <property type="entry name" value="ADP-L-GLYCERO-D-MANNO-HEPTOSE-6-EPIMERASE"/>
    <property type="match status" value="1"/>
</dbReference>
<feature type="non-terminal residue" evidence="4">
    <location>
        <position position="1"/>
    </location>
</feature>
<dbReference type="SUPFAM" id="SSF51735">
    <property type="entry name" value="NAD(P)-binding Rossmann-fold domains"/>
    <property type="match status" value="1"/>
</dbReference>
<dbReference type="Pfam" id="PF01370">
    <property type="entry name" value="Epimerase"/>
    <property type="match status" value="1"/>
</dbReference>
<dbReference type="AlphaFoldDB" id="X0V6X0"/>
<evidence type="ECO:0000256" key="2">
    <source>
        <dbReference type="ARBA" id="ARBA00023277"/>
    </source>
</evidence>
<comment type="caution">
    <text evidence="4">The sequence shown here is derived from an EMBL/GenBank/DDBJ whole genome shotgun (WGS) entry which is preliminary data.</text>
</comment>
<keyword evidence="2" id="KW-0119">Carbohydrate metabolism</keyword>
<dbReference type="InterPro" id="IPR001509">
    <property type="entry name" value="Epimerase_deHydtase"/>
</dbReference>
<evidence type="ECO:0000256" key="1">
    <source>
        <dbReference type="ARBA" id="ARBA00022857"/>
    </source>
</evidence>
<name>X0V6X0_9ZZZZ</name>
<proteinExistence type="predicted"/>
<evidence type="ECO:0000259" key="3">
    <source>
        <dbReference type="Pfam" id="PF01370"/>
    </source>
</evidence>
<feature type="domain" description="NAD-dependent epimerase/dehydratase" evidence="3">
    <location>
        <begin position="8"/>
        <end position="70"/>
    </location>
</feature>
<keyword evidence="1" id="KW-0521">NADP</keyword>
<dbReference type="EMBL" id="BARS01029667">
    <property type="protein sequence ID" value="GAG07112.1"/>
    <property type="molecule type" value="Genomic_DNA"/>
</dbReference>
<dbReference type="InterPro" id="IPR036291">
    <property type="entry name" value="NAD(P)-bd_dom_sf"/>
</dbReference>
<reference evidence="4" key="1">
    <citation type="journal article" date="2014" name="Front. Microbiol.">
        <title>High frequency of phylogenetically diverse reductive dehalogenase-homologous genes in deep subseafloor sedimentary metagenomes.</title>
        <authorList>
            <person name="Kawai M."/>
            <person name="Futagami T."/>
            <person name="Toyoda A."/>
            <person name="Takaki Y."/>
            <person name="Nishi S."/>
            <person name="Hori S."/>
            <person name="Arai W."/>
            <person name="Tsubouchi T."/>
            <person name="Morono Y."/>
            <person name="Uchiyama I."/>
            <person name="Ito T."/>
            <person name="Fujiyama A."/>
            <person name="Inagaki F."/>
            <person name="Takami H."/>
        </authorList>
    </citation>
    <scope>NUCLEOTIDE SEQUENCE</scope>
    <source>
        <strain evidence="4">Expedition CK06-06</strain>
    </source>
</reference>